<evidence type="ECO:0000259" key="1">
    <source>
        <dbReference type="PROSITE" id="PS50053"/>
    </source>
</evidence>
<dbReference type="PANTHER" id="PTHR10621">
    <property type="entry name" value="UV EXCISION REPAIR PROTEIN RAD23"/>
    <property type="match status" value="1"/>
</dbReference>
<dbReference type="Gene3D" id="3.10.20.90">
    <property type="entry name" value="Phosphatidylinositol 3-kinase Catalytic Subunit, Chain A, domain 1"/>
    <property type="match status" value="3"/>
</dbReference>
<protein>
    <recommendedName>
        <fullName evidence="1">Ubiquitin-like domain-containing protein</fullName>
    </recommendedName>
</protein>
<reference evidence="3" key="1">
    <citation type="submission" date="2023-01" db="EMBL/GenBank/DDBJ databases">
        <title>Key to firefly adult light organ development and bioluminescence: homeobox transcription factors regulate luciferase expression and transportation to peroxisome.</title>
        <authorList>
            <person name="Fu X."/>
        </authorList>
    </citation>
    <scope>NUCLEOTIDE SEQUENCE [LARGE SCALE GENOMIC DNA]</scope>
</reference>
<dbReference type="GO" id="GO:0031593">
    <property type="term" value="F:polyubiquitin modification-dependent protein binding"/>
    <property type="evidence" value="ECO:0007669"/>
    <property type="project" value="TreeGrafter"/>
</dbReference>
<sequence length="312" mass="36261">MTSVFSVPNCFTWNTKKSCTKKPIQPVSKVSERVFKYIYDKDKEDTLNLFVVCHMIDNVFHLGAKRNTTVKELKEHIKRLKNIPISLLLLFFKGVLLNNTQILEESGVTNRSKLLLKLKLHTAICEECVLPKDHNRWIKVTLVSITGKAFEVKVPTANTIDSLKEVVERSFDVHRNEVLLLYRSINLEDDMTFEEYGITSDKNILLIFYQHDNCGFCGGCAKAAERPTLTLHYFHNVFVCLFQPQVTVRKFKKTSYRYLHHVHPDLQRILYKEEELDDAKTLHDYEISNGDDLFVELKFDSRLCDHCKGLLS</sequence>
<dbReference type="CDD" id="cd17039">
    <property type="entry name" value="Ubl_ubiquitin_like"/>
    <property type="match status" value="2"/>
</dbReference>
<dbReference type="GO" id="GO:0043130">
    <property type="term" value="F:ubiquitin binding"/>
    <property type="evidence" value="ECO:0007669"/>
    <property type="project" value="TreeGrafter"/>
</dbReference>
<dbReference type="Pfam" id="PF00240">
    <property type="entry name" value="ubiquitin"/>
    <property type="match status" value="3"/>
</dbReference>
<dbReference type="GO" id="GO:0070628">
    <property type="term" value="F:proteasome binding"/>
    <property type="evidence" value="ECO:0007669"/>
    <property type="project" value="TreeGrafter"/>
</dbReference>
<accession>A0AAN7S8I3</accession>
<dbReference type="PANTHER" id="PTHR10621:SF0">
    <property type="entry name" value="UV EXCISION REPAIR PROTEIN RAD23"/>
    <property type="match status" value="1"/>
</dbReference>
<dbReference type="Proteomes" id="UP001353858">
    <property type="component" value="Unassembled WGS sequence"/>
</dbReference>
<dbReference type="InterPro" id="IPR000626">
    <property type="entry name" value="Ubiquitin-like_dom"/>
</dbReference>
<dbReference type="SUPFAM" id="SSF54236">
    <property type="entry name" value="Ubiquitin-like"/>
    <property type="match status" value="3"/>
</dbReference>
<feature type="domain" description="Ubiquitin-like" evidence="1">
    <location>
        <begin position="47"/>
        <end position="123"/>
    </location>
</feature>
<evidence type="ECO:0000313" key="3">
    <source>
        <dbReference type="Proteomes" id="UP001353858"/>
    </source>
</evidence>
<dbReference type="PROSITE" id="PS50053">
    <property type="entry name" value="UBIQUITIN_2"/>
    <property type="match status" value="3"/>
</dbReference>
<dbReference type="GO" id="GO:0043161">
    <property type="term" value="P:proteasome-mediated ubiquitin-dependent protein catabolic process"/>
    <property type="evidence" value="ECO:0007669"/>
    <property type="project" value="TreeGrafter"/>
</dbReference>
<proteinExistence type="predicted"/>
<organism evidence="2 3">
    <name type="scientific">Aquatica leii</name>
    <dbReference type="NCBI Taxonomy" id="1421715"/>
    <lineage>
        <taxon>Eukaryota</taxon>
        <taxon>Metazoa</taxon>
        <taxon>Ecdysozoa</taxon>
        <taxon>Arthropoda</taxon>
        <taxon>Hexapoda</taxon>
        <taxon>Insecta</taxon>
        <taxon>Pterygota</taxon>
        <taxon>Neoptera</taxon>
        <taxon>Endopterygota</taxon>
        <taxon>Coleoptera</taxon>
        <taxon>Polyphaga</taxon>
        <taxon>Elateriformia</taxon>
        <taxon>Elateroidea</taxon>
        <taxon>Lampyridae</taxon>
        <taxon>Luciolinae</taxon>
        <taxon>Aquatica</taxon>
    </lineage>
</organism>
<dbReference type="GO" id="GO:0005829">
    <property type="term" value="C:cytosol"/>
    <property type="evidence" value="ECO:0007669"/>
    <property type="project" value="TreeGrafter"/>
</dbReference>
<name>A0AAN7S8I3_9COLE</name>
<feature type="domain" description="Ubiquitin-like" evidence="1">
    <location>
        <begin position="242"/>
        <end position="298"/>
    </location>
</feature>
<evidence type="ECO:0000313" key="2">
    <source>
        <dbReference type="EMBL" id="KAK4877786.1"/>
    </source>
</evidence>
<dbReference type="InterPro" id="IPR029071">
    <property type="entry name" value="Ubiquitin-like_domsf"/>
</dbReference>
<dbReference type="AlphaFoldDB" id="A0AAN7S8I3"/>
<feature type="domain" description="Ubiquitin-like" evidence="1">
    <location>
        <begin position="138"/>
        <end position="213"/>
    </location>
</feature>
<dbReference type="GO" id="GO:0005654">
    <property type="term" value="C:nucleoplasm"/>
    <property type="evidence" value="ECO:0007669"/>
    <property type="project" value="TreeGrafter"/>
</dbReference>
<gene>
    <name evidence="2" type="ORF">RN001_010292</name>
</gene>
<keyword evidence="3" id="KW-1185">Reference proteome</keyword>
<dbReference type="EMBL" id="JARPUR010000004">
    <property type="protein sequence ID" value="KAK4877786.1"/>
    <property type="molecule type" value="Genomic_DNA"/>
</dbReference>
<comment type="caution">
    <text evidence="2">The sequence shown here is derived from an EMBL/GenBank/DDBJ whole genome shotgun (WGS) entry which is preliminary data.</text>
</comment>
<dbReference type="SMART" id="SM00213">
    <property type="entry name" value="UBQ"/>
    <property type="match status" value="3"/>
</dbReference>